<name>A0ABQ8K8L1_9APHY</name>
<dbReference type="GeneID" id="72005258"/>
<accession>A0ABQ8K8L1</accession>
<evidence type="ECO:0000313" key="3">
    <source>
        <dbReference type="Proteomes" id="UP000814176"/>
    </source>
</evidence>
<dbReference type="RefSeq" id="XP_047775941.1">
    <property type="nucleotide sequence ID" value="XM_047924526.1"/>
</dbReference>
<comment type="caution">
    <text evidence="2">The sequence shown here is derived from an EMBL/GenBank/DDBJ whole genome shotgun (WGS) entry which is preliminary data.</text>
</comment>
<feature type="region of interest" description="Disordered" evidence="1">
    <location>
        <begin position="199"/>
        <end position="218"/>
    </location>
</feature>
<dbReference type="EMBL" id="JADCUA010000019">
    <property type="protein sequence ID" value="KAH9833175.1"/>
    <property type="molecule type" value="Genomic_DNA"/>
</dbReference>
<keyword evidence="3" id="KW-1185">Reference proteome</keyword>
<evidence type="ECO:0000313" key="2">
    <source>
        <dbReference type="EMBL" id="KAH9833175.1"/>
    </source>
</evidence>
<evidence type="ECO:0000256" key="1">
    <source>
        <dbReference type="SAM" id="MobiDB-lite"/>
    </source>
</evidence>
<sequence>MEYLVPRCGTYLTIQLDPVRMVEPLKNPALVTAAQEMHPAKYVALVTQIDELPLPRKADHKCYLALVGQGLCRPDEDTCIESSMCVPIFPATEHPLSREPLRPKPAFPFPGCYQYSCNTSLVRIPNKPYILTNAVSLSSDDMLVNDIYVSEDSTRRIALRNAKAGIVPAVDDSEDLRTSYSVTSSVGRELVRQGMPVVNVDDSENGSARSVGSQRTQDIQVTRHEGHGEVGGGTGDLNAKAMECVDEQPSVVKLIPGGPLLNDGPPQAAARDEMPHSAVEGCPANTSDCPTAASGSIVPCPITADINAGGLLLESSSVGSSHISQSDGRSSSAHSMIRSCSDSDCHRSASLSTSDVLQRIFVNDPNEDRIVIPLVSVSVDLTEVCEVSDPRAFLQEVAQIVRVIQEHRASHAYAPAPTEARATASPVGGSWADLAEEALSVEGHNVAGNRRQKFNDVYNRARSGLKRKAKLARRRCLIFSKVVKALCTCAFTIRVVVILDTD</sequence>
<protein>
    <submittedName>
        <fullName evidence="2">Uncharacterized protein</fullName>
    </submittedName>
</protein>
<organism evidence="2 3">
    <name type="scientific">Rhodofomes roseus</name>
    <dbReference type="NCBI Taxonomy" id="34475"/>
    <lineage>
        <taxon>Eukaryota</taxon>
        <taxon>Fungi</taxon>
        <taxon>Dikarya</taxon>
        <taxon>Basidiomycota</taxon>
        <taxon>Agaricomycotina</taxon>
        <taxon>Agaricomycetes</taxon>
        <taxon>Polyporales</taxon>
        <taxon>Rhodofomes</taxon>
    </lineage>
</organism>
<feature type="compositionally biased region" description="Polar residues" evidence="1">
    <location>
        <begin position="205"/>
        <end position="218"/>
    </location>
</feature>
<dbReference type="Proteomes" id="UP000814176">
    <property type="component" value="Unassembled WGS sequence"/>
</dbReference>
<gene>
    <name evidence="2" type="ORF">C8Q71DRAFT_774463</name>
</gene>
<proteinExistence type="predicted"/>
<reference evidence="2 3" key="1">
    <citation type="journal article" date="2021" name="Environ. Microbiol.">
        <title>Gene family expansions and transcriptome signatures uncover fungal adaptations to wood decay.</title>
        <authorList>
            <person name="Hage H."/>
            <person name="Miyauchi S."/>
            <person name="Viragh M."/>
            <person name="Drula E."/>
            <person name="Min B."/>
            <person name="Chaduli D."/>
            <person name="Navarro D."/>
            <person name="Favel A."/>
            <person name="Norest M."/>
            <person name="Lesage-Meessen L."/>
            <person name="Balint B."/>
            <person name="Merenyi Z."/>
            <person name="de Eugenio L."/>
            <person name="Morin E."/>
            <person name="Martinez A.T."/>
            <person name="Baldrian P."/>
            <person name="Stursova M."/>
            <person name="Martinez M.J."/>
            <person name="Novotny C."/>
            <person name="Magnuson J.K."/>
            <person name="Spatafora J.W."/>
            <person name="Maurice S."/>
            <person name="Pangilinan J."/>
            <person name="Andreopoulos W."/>
            <person name="LaButti K."/>
            <person name="Hundley H."/>
            <person name="Na H."/>
            <person name="Kuo A."/>
            <person name="Barry K."/>
            <person name="Lipzen A."/>
            <person name="Henrissat B."/>
            <person name="Riley R."/>
            <person name="Ahrendt S."/>
            <person name="Nagy L.G."/>
            <person name="Grigoriev I.V."/>
            <person name="Martin F."/>
            <person name="Rosso M.N."/>
        </authorList>
    </citation>
    <scope>NUCLEOTIDE SEQUENCE [LARGE SCALE GENOMIC DNA]</scope>
    <source>
        <strain evidence="2 3">CIRM-BRFM 1785</strain>
    </source>
</reference>